<comment type="caution">
    <text evidence="13">The sequence shown here is derived from an EMBL/GenBank/DDBJ whole genome shotgun (WGS) entry which is preliminary data.</text>
</comment>
<dbReference type="GO" id="GO:0005886">
    <property type="term" value="C:plasma membrane"/>
    <property type="evidence" value="ECO:0007669"/>
    <property type="project" value="UniProtKB-SubCell"/>
</dbReference>
<proteinExistence type="inferred from homology"/>
<sequence length="477" mass="52137">MRIVIRVTATIVLIFTAFMILPLIVAFVYHESLAPFLLPMIVVIPSIIVLLFFLQKVKDYLPVRHSFVVVVFSWLISAVIGALPFIYAQVMPTWVDAIFETMSGLTTTGASILSDIEALPKSLLFWRSCTHWLGGMGIIVLTVAILPLLGVGGVKLLQAEAPGPSLDKITPTIGKAAKILWMTYVLFTVLETLMLRMGGMSFFDALTHTFGTVATGGFSPKNASVGYYHSAYIEWVIILFMLLAGINFVLYFRLVSRDFRSVFEDVEFRVYIAVFFFASLIIGLNLWYSGRGVSDSFRSAAFHGASILTTTGFATEDFLQWPKLSQAVLLALMFVGGSAGSTGGGIKVIRIVILAKQALHSLYSLLSPRAVYQLRAGKIPIEADIQRNVSGFLFLYLLIVLITTVIMSSGGNDLFTSFSGSLAILGNIGPGFGKLGPALNYGALSLPIKGYLSFVMMLGRLELFTVLVLFVPRTKRG</sequence>
<keyword evidence="9 12" id="KW-1133">Transmembrane helix</keyword>
<evidence type="ECO:0000256" key="12">
    <source>
        <dbReference type="SAM" id="Phobius"/>
    </source>
</evidence>
<evidence type="ECO:0008006" key="15">
    <source>
        <dbReference type="Google" id="ProtNLM"/>
    </source>
</evidence>
<keyword evidence="14" id="KW-1185">Reference proteome</keyword>
<dbReference type="InterPro" id="IPR003445">
    <property type="entry name" value="Cat_transpt"/>
</dbReference>
<evidence type="ECO:0000256" key="9">
    <source>
        <dbReference type="ARBA" id="ARBA00022989"/>
    </source>
</evidence>
<evidence type="ECO:0000256" key="2">
    <source>
        <dbReference type="ARBA" id="ARBA00009137"/>
    </source>
</evidence>
<feature type="transmembrane region" description="Helical" evidence="12">
    <location>
        <begin position="451"/>
        <end position="471"/>
    </location>
</feature>
<dbReference type="PIRSF" id="PIRSF006247">
    <property type="entry name" value="TrkH"/>
    <property type="match status" value="1"/>
</dbReference>
<feature type="transmembrane region" description="Helical" evidence="12">
    <location>
        <begin position="327"/>
        <end position="349"/>
    </location>
</feature>
<evidence type="ECO:0000256" key="6">
    <source>
        <dbReference type="ARBA" id="ARBA00022538"/>
    </source>
</evidence>
<evidence type="ECO:0000256" key="11">
    <source>
        <dbReference type="ARBA" id="ARBA00023136"/>
    </source>
</evidence>
<evidence type="ECO:0000313" key="13">
    <source>
        <dbReference type="EMBL" id="KAK2144030.1"/>
    </source>
</evidence>
<gene>
    <name evidence="13" type="ORF">LSH36_793g01137</name>
</gene>
<dbReference type="Proteomes" id="UP001208570">
    <property type="component" value="Unassembled WGS sequence"/>
</dbReference>
<evidence type="ECO:0000256" key="1">
    <source>
        <dbReference type="ARBA" id="ARBA00004429"/>
    </source>
</evidence>
<organism evidence="13 14">
    <name type="scientific">Paralvinella palmiformis</name>
    <dbReference type="NCBI Taxonomy" id="53620"/>
    <lineage>
        <taxon>Eukaryota</taxon>
        <taxon>Metazoa</taxon>
        <taxon>Spiralia</taxon>
        <taxon>Lophotrochozoa</taxon>
        <taxon>Annelida</taxon>
        <taxon>Polychaeta</taxon>
        <taxon>Sedentaria</taxon>
        <taxon>Canalipalpata</taxon>
        <taxon>Terebellida</taxon>
        <taxon>Terebelliformia</taxon>
        <taxon>Alvinellidae</taxon>
        <taxon>Paralvinella</taxon>
    </lineage>
</organism>
<keyword evidence="4" id="KW-1003">Cell membrane</keyword>
<comment type="subcellular location">
    <subcellularLocation>
        <location evidence="1">Cell inner membrane</location>
        <topology evidence="1">Multi-pass membrane protein</topology>
    </subcellularLocation>
</comment>
<evidence type="ECO:0000256" key="5">
    <source>
        <dbReference type="ARBA" id="ARBA00022519"/>
    </source>
</evidence>
<feature type="transmembrane region" description="Helical" evidence="12">
    <location>
        <begin position="392"/>
        <end position="411"/>
    </location>
</feature>
<dbReference type="AlphaFoldDB" id="A0AAD9J149"/>
<accession>A0AAD9J149</accession>
<keyword evidence="6" id="KW-0633">Potassium transport</keyword>
<reference evidence="13" key="1">
    <citation type="journal article" date="2023" name="Mol. Biol. Evol.">
        <title>Third-Generation Sequencing Reveals the Adaptive Role of the Epigenome in Three Deep-Sea Polychaetes.</title>
        <authorList>
            <person name="Perez M."/>
            <person name="Aroh O."/>
            <person name="Sun Y."/>
            <person name="Lan Y."/>
            <person name="Juniper S.K."/>
            <person name="Young C.R."/>
            <person name="Angers B."/>
            <person name="Qian P.Y."/>
        </authorList>
    </citation>
    <scope>NUCLEOTIDE SEQUENCE</scope>
    <source>
        <strain evidence="13">P08H-3</strain>
    </source>
</reference>
<feature type="transmembrane region" description="Helical" evidence="12">
    <location>
        <begin position="66"/>
        <end position="87"/>
    </location>
</feature>
<keyword evidence="8" id="KW-0630">Potassium</keyword>
<feature type="transmembrane region" description="Helical" evidence="12">
    <location>
        <begin position="7"/>
        <end position="30"/>
    </location>
</feature>
<dbReference type="GO" id="GO:0015379">
    <property type="term" value="F:potassium:chloride symporter activity"/>
    <property type="evidence" value="ECO:0007669"/>
    <property type="project" value="InterPro"/>
</dbReference>
<name>A0AAD9J149_9ANNE</name>
<feature type="transmembrane region" description="Helical" evidence="12">
    <location>
        <begin position="179"/>
        <end position="197"/>
    </location>
</feature>
<evidence type="ECO:0000256" key="3">
    <source>
        <dbReference type="ARBA" id="ARBA00022448"/>
    </source>
</evidence>
<comment type="similarity">
    <text evidence="2">Belongs to the TrkH potassium transport family.</text>
</comment>
<keyword evidence="3" id="KW-0813">Transport</keyword>
<feature type="transmembrane region" description="Helical" evidence="12">
    <location>
        <begin position="36"/>
        <end position="54"/>
    </location>
</feature>
<evidence type="ECO:0000256" key="10">
    <source>
        <dbReference type="ARBA" id="ARBA00023065"/>
    </source>
</evidence>
<keyword evidence="7 12" id="KW-0812">Transmembrane</keyword>
<dbReference type="EMBL" id="JAODUP010000793">
    <property type="protein sequence ID" value="KAK2144030.1"/>
    <property type="molecule type" value="Genomic_DNA"/>
</dbReference>
<protein>
    <recommendedName>
        <fullName evidence="15">Trk system potassium uptake protein</fullName>
    </recommendedName>
</protein>
<dbReference type="Pfam" id="PF02386">
    <property type="entry name" value="TrkH"/>
    <property type="match status" value="1"/>
</dbReference>
<keyword evidence="10" id="KW-0406">Ion transport</keyword>
<dbReference type="PANTHER" id="PTHR32024">
    <property type="entry name" value="TRK SYSTEM POTASSIUM UPTAKE PROTEIN TRKG-RELATED"/>
    <property type="match status" value="1"/>
</dbReference>
<evidence type="ECO:0000313" key="14">
    <source>
        <dbReference type="Proteomes" id="UP001208570"/>
    </source>
</evidence>
<feature type="transmembrane region" description="Helical" evidence="12">
    <location>
        <begin position="268"/>
        <end position="288"/>
    </location>
</feature>
<evidence type="ECO:0000256" key="7">
    <source>
        <dbReference type="ARBA" id="ARBA00022692"/>
    </source>
</evidence>
<feature type="transmembrane region" description="Helical" evidence="12">
    <location>
        <begin position="232"/>
        <end position="256"/>
    </location>
</feature>
<evidence type="ECO:0000256" key="4">
    <source>
        <dbReference type="ARBA" id="ARBA00022475"/>
    </source>
</evidence>
<dbReference type="InterPro" id="IPR004772">
    <property type="entry name" value="TrkH"/>
</dbReference>
<feature type="transmembrane region" description="Helical" evidence="12">
    <location>
        <begin position="132"/>
        <end position="158"/>
    </location>
</feature>
<dbReference type="PANTHER" id="PTHR32024:SF2">
    <property type="entry name" value="TRK SYSTEM POTASSIUM UPTAKE PROTEIN TRKG-RELATED"/>
    <property type="match status" value="1"/>
</dbReference>
<keyword evidence="5" id="KW-0997">Cell inner membrane</keyword>
<evidence type="ECO:0000256" key="8">
    <source>
        <dbReference type="ARBA" id="ARBA00022958"/>
    </source>
</evidence>
<keyword evidence="11 12" id="KW-0472">Membrane</keyword>